<name>A0ACA9MJF0_9GLOM</name>
<feature type="non-terminal residue" evidence="1">
    <location>
        <position position="1"/>
    </location>
</feature>
<accession>A0ACA9MJF0</accession>
<reference evidence="1" key="1">
    <citation type="submission" date="2021-06" db="EMBL/GenBank/DDBJ databases">
        <authorList>
            <person name="Kallberg Y."/>
            <person name="Tangrot J."/>
            <person name="Rosling A."/>
        </authorList>
    </citation>
    <scope>NUCLEOTIDE SEQUENCE</scope>
    <source>
        <strain evidence="1">AU212A</strain>
    </source>
</reference>
<gene>
    <name evidence="1" type="ORF">SCALOS_LOCUS6747</name>
</gene>
<evidence type="ECO:0000313" key="2">
    <source>
        <dbReference type="Proteomes" id="UP000789860"/>
    </source>
</evidence>
<organism evidence="1 2">
    <name type="scientific">Scutellospora calospora</name>
    <dbReference type="NCBI Taxonomy" id="85575"/>
    <lineage>
        <taxon>Eukaryota</taxon>
        <taxon>Fungi</taxon>
        <taxon>Fungi incertae sedis</taxon>
        <taxon>Mucoromycota</taxon>
        <taxon>Glomeromycotina</taxon>
        <taxon>Glomeromycetes</taxon>
        <taxon>Diversisporales</taxon>
        <taxon>Gigasporaceae</taxon>
        <taxon>Scutellospora</taxon>
    </lineage>
</organism>
<sequence length="301" mass="35176">SELLNSNNEHNNINESNTLSKHIIDNLTEDNIQQYKDRSPYKAESIVSAYTSLCCYLFEVSTIKNSGLKGQNKYRKFTSHCIYISADLPNSEFKPIQDILNYINLYSSNTYEYFYLQLTRTAQKINNRDWFSITRLEKNTLGSMMKEIAYASDIDINDQKITNHSDKRTAIQLLSNLNVNKYEIMQFLDYHSVNRLRSYKVPNNDQLLKNSALLISTIQESHINEQEVFQVMQQDSQYIQENSQQTIPKKRKLGNANEEIKLMLNKLFCVLFQKLQDQTQNISVTKDRTTNIFEFHNSGNI</sequence>
<dbReference type="Proteomes" id="UP000789860">
    <property type="component" value="Unassembled WGS sequence"/>
</dbReference>
<comment type="caution">
    <text evidence="1">The sequence shown here is derived from an EMBL/GenBank/DDBJ whole genome shotgun (WGS) entry which is preliminary data.</text>
</comment>
<protein>
    <submittedName>
        <fullName evidence="1">7383_t:CDS:1</fullName>
    </submittedName>
</protein>
<evidence type="ECO:0000313" key="1">
    <source>
        <dbReference type="EMBL" id="CAG8595757.1"/>
    </source>
</evidence>
<proteinExistence type="predicted"/>
<keyword evidence="2" id="KW-1185">Reference proteome</keyword>
<dbReference type="EMBL" id="CAJVPM010013578">
    <property type="protein sequence ID" value="CAG8595757.1"/>
    <property type="molecule type" value="Genomic_DNA"/>
</dbReference>